<protein>
    <submittedName>
        <fullName evidence="2">Clan CA, family C19, ubiquitin hydrolase-like cysteine peptidase</fullName>
    </submittedName>
</protein>
<dbReference type="InterPro" id="IPR028889">
    <property type="entry name" value="USP"/>
</dbReference>
<dbReference type="SUPFAM" id="SSF54001">
    <property type="entry name" value="Cysteine proteinases"/>
    <property type="match status" value="1"/>
</dbReference>
<dbReference type="SMR" id="A2ETL7"/>
<feature type="domain" description="USP" evidence="1">
    <location>
        <begin position="1039"/>
        <end position="1285"/>
    </location>
</feature>
<gene>
    <name evidence="2" type="ORF">TVAG_195780</name>
</gene>
<dbReference type="InterPro" id="IPR050164">
    <property type="entry name" value="Peptidase_C19"/>
</dbReference>
<dbReference type="OrthoDB" id="292964at2759"/>
<evidence type="ECO:0000313" key="2">
    <source>
        <dbReference type="EMBL" id="EAY03985.1"/>
    </source>
</evidence>
<dbReference type="EMBL" id="DS113488">
    <property type="protein sequence ID" value="EAY03985.1"/>
    <property type="molecule type" value="Genomic_DNA"/>
</dbReference>
<dbReference type="InParanoid" id="A2ETL7"/>
<accession>A2ETL7</accession>
<proteinExistence type="predicted"/>
<evidence type="ECO:0000313" key="3">
    <source>
        <dbReference type="Proteomes" id="UP000001542"/>
    </source>
</evidence>
<reference evidence="2" key="1">
    <citation type="submission" date="2006-10" db="EMBL/GenBank/DDBJ databases">
        <authorList>
            <person name="Amadeo P."/>
            <person name="Zhao Q."/>
            <person name="Wortman J."/>
            <person name="Fraser-Liggett C."/>
            <person name="Carlton J."/>
        </authorList>
    </citation>
    <scope>NUCLEOTIDE SEQUENCE</scope>
    <source>
        <strain evidence="2">G3</strain>
    </source>
</reference>
<dbReference type="RefSeq" id="XP_001316208.1">
    <property type="nucleotide sequence ID" value="XM_001316173.1"/>
</dbReference>
<dbReference type="GO" id="GO:0004843">
    <property type="term" value="F:cysteine-type deubiquitinase activity"/>
    <property type="evidence" value="ECO:0007669"/>
    <property type="project" value="InterPro"/>
</dbReference>
<keyword evidence="2" id="KW-0378">Hydrolase</keyword>
<dbReference type="PANTHER" id="PTHR24006:SF827">
    <property type="entry name" value="UBIQUITIN CARBOXYL-TERMINAL HYDROLASE 34"/>
    <property type="match status" value="1"/>
</dbReference>
<dbReference type="VEuPathDB" id="TrichDB:TVAG_195780"/>
<sequence>MMENLETLMNYFSSFDEIENQSQEEFNDTCEVCEKIIPSNFSKLLATTIESDDESDMMEQFLQHASLKLLHLISLNINTSDSLIILFSKNQNVYSKGQFCIKFSSVVSFCMSNGAVSLINSLDFTKFDKISKFVAINLVLNAFLEHEMTDDSTKVELLVLTTKFSNIFVKYIQNSKSILTKYHTQQLVSLLFSVNEPQIVENLFLHCLSLLKSQFIRDNEFALNTFAALSLSFSGKDFYQKLIKDKSLYNTLFGLVTYQKYLSLLELNLPKIIIKNTIQMSDIDILFGHIQSEKSIDNYCNLFAQALKASNDGFSQLQNYFEKLSTQSHMKALSILIHYLYVEDNISNILDLIGLLIQNCSNDKKLFEIIIEFKNKHNNPEFLHDLFKESQNIILNEQNTEQQVVTFCVLHQVCNISLKENQDKILLSLINNIPQIKTKSDIIMQSIDSIFSEEENISINNQQIDVLLKYNIFLLQKIIEKFGIKAINDQTFDYLSKCLLTVEKSEEILILISKFIILSSQKGKFSKEHFDLLLKSLLEANNLGIKIEYLIYNILINFEQQQELMEMIVNYYNDLVFKDDENTKKILNLFIYLIKNFDVSFSLSHHKGKLSTGQFPFTVYVYEKGNFTFYVKENETINSFKSKMSEFFNCPKSDNSIKFNYKGSTLSVKGIIKIKDLVEKNKKLQATIREDKRKFVPKYSFTEILVSQKFIKKSLEQMNDSKLNEDTKTVIEDFLGILPTDNEIKKIIFEDFAEIMDYEGYEQKYVFEAITMYLSRNQIKNPEEIEEFSEIWQKLKENEISEENKISALQIFEQIVPLDDTFVIDLDYIMSKLTTDDKQEKCQFLRILQNIIKKYPEDFGLILSTEPIILSEYVLKYDSEILENMNLENLQNKKFLFPILIKTVKNLDNAKSPVLILEILNSLIDESCDITELLDFCNEKFDKIEFTKVICQILDKIFQFHPNLISKTKRNIDKIFDLFIKECSAEEDNFALGVLSKSMSDLTLKSQIEKKLSNLFDFELNTFNFSPFNQNNRQNEEYCGLVNHKCNCWLNTILQEIYCNENYKKLIIETKSDKEWHQQLQLLLTEMKYTKNKFVDPLPFIRTFKLHETHDIKVGNQEDAEEFYTSLVDQLNSIGISNKEFMIQTKTDVMYKLEFNVDIPFDENLKKIGKTVLTAPNTLIIQIMRWTFANSEIVKKNTVFDFPQKCDISIVMDDNSSQVYELKSVVMHIGTQEYGHYYNLIRKSDKWIMISDDLIENLTENEAYSYINGYNDENELSYLLFYEKVDSVKSEVIKYDENVVKSIKEKNELMSKLSIAFSPSIVSLMMKVTDEKLLFTYLVNVVMHGCAVDTTLSLFSHIRTVFSTSPATAVKIFVENKEKIVKFLTSVSHSQLIKNMISTVLESCQKVQPIDAYPLLSEAVSLLNDISIDTIETVLIDFISSWLDNNDQMTEFCCEIDLFNEITKILTKFFSNLMIRFDVDISKFIDLMSFNIKFISKEIILEFIKTMPVFIENSKNKVSFSSLMIECCAEGYLSYNELCQRILNHRKTTNNLMSDYFITFLQGCNDETEISEFIDKFTENIPNGICWYIVYLKENICSDEILRSIVCDFPHETVVKYLCNNSRIVRCYAEEIIYSLFSDFEKPRFCAERFVAAETEKVTSPTTMTSPSTNSADIFDKTIYNLLVSQTKNIPKEAGRAPLHFTNLIRISSWIFNFSNMKSKFAEALWGLFESQMSLQTNPNCNILQLLYSFIDLKPKSEFIRKSVKENGMKIFNSIFPMTFERDNRLQSEIFFTFFDLLKDDLKTDVTFLSKIVQSNNFKTSVLDAFLHSERKDFSVFLSIFNHENVRDEMQPLLSPLLRCDEPIFVSNICSYFNFDDFSEMKSQTAVEVFLILYKKGLVTESLVIRIISIEDDEEIKVDLSKDNFDLSNCSNFVSIKESSVAWQKIDGFCQNVISSIYESFEKAKGNGTFFRNFYQLICFVDLLGDEKEKEKSLNYFVENYQNKFEEKIDNFEDTFNLIVDDVQIDYFKLFSALINSFFENEFDFSKILIKIYPKVSERKTEVINMIHDVYLKNSSNDQRFITLKRLYELIQANPDMKPDVIEIFNLQEDDFASWDDKMIVYLEIFMKDE</sequence>
<dbReference type="GO" id="GO:0016579">
    <property type="term" value="P:protein deubiquitination"/>
    <property type="evidence" value="ECO:0007669"/>
    <property type="project" value="InterPro"/>
</dbReference>
<keyword evidence="3" id="KW-1185">Reference proteome</keyword>
<dbReference type="Proteomes" id="UP000001542">
    <property type="component" value="Unassembled WGS sequence"/>
</dbReference>
<reference evidence="2" key="2">
    <citation type="journal article" date="2007" name="Science">
        <title>Draft genome sequence of the sexually transmitted pathogen Trichomonas vaginalis.</title>
        <authorList>
            <person name="Carlton J.M."/>
            <person name="Hirt R.P."/>
            <person name="Silva J.C."/>
            <person name="Delcher A.L."/>
            <person name="Schatz M."/>
            <person name="Zhao Q."/>
            <person name="Wortman J.R."/>
            <person name="Bidwell S.L."/>
            <person name="Alsmark U.C.M."/>
            <person name="Besteiro S."/>
            <person name="Sicheritz-Ponten T."/>
            <person name="Noel C.J."/>
            <person name="Dacks J.B."/>
            <person name="Foster P.G."/>
            <person name="Simillion C."/>
            <person name="Van de Peer Y."/>
            <person name="Miranda-Saavedra D."/>
            <person name="Barton G.J."/>
            <person name="Westrop G.D."/>
            <person name="Mueller S."/>
            <person name="Dessi D."/>
            <person name="Fiori P.L."/>
            <person name="Ren Q."/>
            <person name="Paulsen I."/>
            <person name="Zhang H."/>
            <person name="Bastida-Corcuera F.D."/>
            <person name="Simoes-Barbosa A."/>
            <person name="Brown M.T."/>
            <person name="Hayes R.D."/>
            <person name="Mukherjee M."/>
            <person name="Okumura C.Y."/>
            <person name="Schneider R."/>
            <person name="Smith A.J."/>
            <person name="Vanacova S."/>
            <person name="Villalvazo M."/>
            <person name="Haas B.J."/>
            <person name="Pertea M."/>
            <person name="Feldblyum T.V."/>
            <person name="Utterback T.R."/>
            <person name="Shu C.L."/>
            <person name="Osoegawa K."/>
            <person name="de Jong P.J."/>
            <person name="Hrdy I."/>
            <person name="Horvathova L."/>
            <person name="Zubacova Z."/>
            <person name="Dolezal P."/>
            <person name="Malik S.B."/>
            <person name="Logsdon J.M. Jr."/>
            <person name="Henze K."/>
            <person name="Gupta A."/>
            <person name="Wang C.C."/>
            <person name="Dunne R.L."/>
            <person name="Upcroft J.A."/>
            <person name="Upcroft P."/>
            <person name="White O."/>
            <person name="Salzberg S.L."/>
            <person name="Tang P."/>
            <person name="Chiu C.-H."/>
            <person name="Lee Y.-S."/>
            <person name="Embley T.M."/>
            <person name="Coombs G.H."/>
            <person name="Mottram J.C."/>
            <person name="Tachezy J."/>
            <person name="Fraser-Liggett C.M."/>
            <person name="Johnson P.J."/>
        </authorList>
    </citation>
    <scope>NUCLEOTIDE SEQUENCE [LARGE SCALE GENOMIC DNA]</scope>
    <source>
        <strain evidence="2">G3</strain>
    </source>
</reference>
<name>A2ETL7_TRIV3</name>
<dbReference type="PROSITE" id="PS00973">
    <property type="entry name" value="USP_2"/>
    <property type="match status" value="1"/>
</dbReference>
<dbReference type="InterPro" id="IPR001394">
    <property type="entry name" value="Peptidase_C19_UCH"/>
</dbReference>
<organism evidence="2 3">
    <name type="scientific">Trichomonas vaginalis (strain ATCC PRA-98 / G3)</name>
    <dbReference type="NCBI Taxonomy" id="412133"/>
    <lineage>
        <taxon>Eukaryota</taxon>
        <taxon>Metamonada</taxon>
        <taxon>Parabasalia</taxon>
        <taxon>Trichomonadida</taxon>
        <taxon>Trichomonadidae</taxon>
        <taxon>Trichomonas</taxon>
    </lineage>
</organism>
<dbReference type="KEGG" id="tva:4761834"/>
<dbReference type="Pfam" id="PF00443">
    <property type="entry name" value="UCH"/>
    <property type="match status" value="1"/>
</dbReference>
<dbReference type="Gene3D" id="3.90.70.10">
    <property type="entry name" value="Cysteine proteinases"/>
    <property type="match status" value="2"/>
</dbReference>
<dbReference type="InterPro" id="IPR038765">
    <property type="entry name" value="Papain-like_cys_pep_sf"/>
</dbReference>
<dbReference type="eggNOG" id="KOG1863">
    <property type="taxonomic scope" value="Eukaryota"/>
</dbReference>
<dbReference type="PROSITE" id="PS50235">
    <property type="entry name" value="USP_3"/>
    <property type="match status" value="1"/>
</dbReference>
<evidence type="ECO:0000259" key="1">
    <source>
        <dbReference type="PROSITE" id="PS50235"/>
    </source>
</evidence>
<dbReference type="PANTHER" id="PTHR24006">
    <property type="entry name" value="UBIQUITIN CARBOXYL-TERMINAL HYDROLASE"/>
    <property type="match status" value="1"/>
</dbReference>
<dbReference type="STRING" id="5722.A2ETL7"/>
<dbReference type="VEuPathDB" id="TrichDB:TVAGG3_0403990"/>
<dbReference type="InterPro" id="IPR018200">
    <property type="entry name" value="USP_CS"/>
</dbReference>